<evidence type="ECO:0000256" key="1">
    <source>
        <dbReference type="ARBA" id="ARBA00006484"/>
    </source>
</evidence>
<reference evidence="4" key="1">
    <citation type="submission" date="2017-05" db="EMBL/GenBank/DDBJ databases">
        <title>Complete and WGS of Bordetella genogroups.</title>
        <authorList>
            <person name="Spilker T."/>
            <person name="Lipuma J."/>
        </authorList>
    </citation>
    <scope>NUCLEOTIDE SEQUENCE [LARGE SCALE GENOMIC DNA]</scope>
    <source>
        <strain evidence="4">AU16122</strain>
    </source>
</reference>
<dbReference type="AlphaFoldDB" id="A0A261SN29"/>
<dbReference type="NCBIfam" id="NF005559">
    <property type="entry name" value="PRK07231.1"/>
    <property type="match status" value="1"/>
</dbReference>
<evidence type="ECO:0000313" key="4">
    <source>
        <dbReference type="Proteomes" id="UP000216020"/>
    </source>
</evidence>
<dbReference type="PRINTS" id="PR00080">
    <property type="entry name" value="SDRFAMILY"/>
</dbReference>
<evidence type="ECO:0000313" key="3">
    <source>
        <dbReference type="EMBL" id="OZI38407.1"/>
    </source>
</evidence>
<dbReference type="RefSeq" id="WP_094852501.1">
    <property type="nucleotide sequence ID" value="NZ_NEVM01000001.1"/>
</dbReference>
<sequence length="248" mass="25995">MADGGFFVGRTALVTGGASGIGRAVCEQLLEKGANLVVWDLNAQRLDELRAMAPDRVETAVVDVSDSKAVDAATQAARARFGGLDLLLNNAGIIGQHMSVTDFNEAELDRVLAVNLKSAFIVAHAFIQAQTDKPGRAIVNLSSIAARTGGMVGNIAYATTKGALRSFTIALAKELAPEVRVNAMAPGVIDTEIQKDVFKDPANIQAMSNLIPMKRLGTAKEVADCAVWLLSDAATYVTGVIVDVSGGR</sequence>
<dbReference type="PANTHER" id="PTHR42760">
    <property type="entry name" value="SHORT-CHAIN DEHYDROGENASES/REDUCTASES FAMILY MEMBER"/>
    <property type="match status" value="1"/>
</dbReference>
<dbReference type="SUPFAM" id="SSF51735">
    <property type="entry name" value="NAD(P)-binding Rossmann-fold domains"/>
    <property type="match status" value="1"/>
</dbReference>
<evidence type="ECO:0000259" key="2">
    <source>
        <dbReference type="SMART" id="SM00822"/>
    </source>
</evidence>
<feature type="domain" description="Ketoreductase" evidence="2">
    <location>
        <begin position="10"/>
        <end position="192"/>
    </location>
</feature>
<dbReference type="PROSITE" id="PS00061">
    <property type="entry name" value="ADH_SHORT"/>
    <property type="match status" value="1"/>
</dbReference>
<dbReference type="PANTHER" id="PTHR42760:SF40">
    <property type="entry name" value="3-OXOACYL-[ACYL-CARRIER-PROTEIN] REDUCTASE, CHLOROPLASTIC"/>
    <property type="match status" value="1"/>
</dbReference>
<dbReference type="PRINTS" id="PR00081">
    <property type="entry name" value="GDHRDH"/>
</dbReference>
<protein>
    <submittedName>
        <fullName evidence="3">Oxidoreductase</fullName>
    </submittedName>
</protein>
<dbReference type="GO" id="GO:0030497">
    <property type="term" value="P:fatty acid elongation"/>
    <property type="evidence" value="ECO:0007669"/>
    <property type="project" value="TreeGrafter"/>
</dbReference>
<dbReference type="SMART" id="SM00822">
    <property type="entry name" value="PKS_KR"/>
    <property type="match status" value="1"/>
</dbReference>
<proteinExistence type="inferred from homology"/>
<dbReference type="InterPro" id="IPR057326">
    <property type="entry name" value="KR_dom"/>
</dbReference>
<dbReference type="InterPro" id="IPR036291">
    <property type="entry name" value="NAD(P)-bd_dom_sf"/>
</dbReference>
<comment type="similarity">
    <text evidence="1">Belongs to the short-chain dehydrogenases/reductases (SDR) family.</text>
</comment>
<dbReference type="InterPro" id="IPR002347">
    <property type="entry name" value="SDR_fam"/>
</dbReference>
<dbReference type="CDD" id="cd05233">
    <property type="entry name" value="SDR_c"/>
    <property type="match status" value="1"/>
</dbReference>
<dbReference type="OrthoDB" id="9178657at2"/>
<dbReference type="Gene3D" id="3.40.50.720">
    <property type="entry name" value="NAD(P)-binding Rossmann-like Domain"/>
    <property type="match status" value="1"/>
</dbReference>
<accession>A0A261SN29</accession>
<comment type="caution">
    <text evidence="3">The sequence shown here is derived from an EMBL/GenBank/DDBJ whole genome shotgun (WGS) entry which is preliminary data.</text>
</comment>
<dbReference type="EMBL" id="NEVM01000001">
    <property type="protein sequence ID" value="OZI38407.1"/>
    <property type="molecule type" value="Genomic_DNA"/>
</dbReference>
<dbReference type="Proteomes" id="UP000216020">
    <property type="component" value="Unassembled WGS sequence"/>
</dbReference>
<name>A0A261SN29_9BORD</name>
<dbReference type="GO" id="GO:0016616">
    <property type="term" value="F:oxidoreductase activity, acting on the CH-OH group of donors, NAD or NADP as acceptor"/>
    <property type="evidence" value="ECO:0007669"/>
    <property type="project" value="TreeGrafter"/>
</dbReference>
<keyword evidence="4" id="KW-1185">Reference proteome</keyword>
<gene>
    <name evidence="3" type="ORF">CAL29_08850</name>
</gene>
<dbReference type="Pfam" id="PF13561">
    <property type="entry name" value="adh_short_C2"/>
    <property type="match status" value="1"/>
</dbReference>
<organism evidence="3 4">
    <name type="scientific">Bordetella genomosp. 10</name>
    <dbReference type="NCBI Taxonomy" id="1416804"/>
    <lineage>
        <taxon>Bacteria</taxon>
        <taxon>Pseudomonadati</taxon>
        <taxon>Pseudomonadota</taxon>
        <taxon>Betaproteobacteria</taxon>
        <taxon>Burkholderiales</taxon>
        <taxon>Alcaligenaceae</taxon>
        <taxon>Bordetella</taxon>
    </lineage>
</organism>
<dbReference type="InterPro" id="IPR020904">
    <property type="entry name" value="Sc_DH/Rdtase_CS"/>
</dbReference>
<dbReference type="FunFam" id="3.40.50.720:FF:000084">
    <property type="entry name" value="Short-chain dehydrogenase reductase"/>
    <property type="match status" value="1"/>
</dbReference>